<dbReference type="Gene3D" id="2.130.10.10">
    <property type="entry name" value="YVTN repeat-like/Quinoprotein amine dehydrogenase"/>
    <property type="match status" value="1"/>
</dbReference>
<dbReference type="AlphaFoldDB" id="A0A1B0BTY4"/>
<evidence type="ECO:0000256" key="4">
    <source>
        <dbReference type="ARBA" id="ARBA00023163"/>
    </source>
</evidence>
<keyword evidence="2" id="KW-0677">Repeat</keyword>
<evidence type="ECO:0000313" key="6">
    <source>
        <dbReference type="Proteomes" id="UP000092460"/>
    </source>
</evidence>
<dbReference type="InterPro" id="IPR015943">
    <property type="entry name" value="WD40/YVTN_repeat-like_dom_sf"/>
</dbReference>
<dbReference type="EMBL" id="JXJN01020409">
    <property type="status" value="NOT_ANNOTATED_CDS"/>
    <property type="molecule type" value="Genomic_DNA"/>
</dbReference>
<organism evidence="5 6">
    <name type="scientific">Glossina palpalis gambiensis</name>
    <dbReference type="NCBI Taxonomy" id="67801"/>
    <lineage>
        <taxon>Eukaryota</taxon>
        <taxon>Metazoa</taxon>
        <taxon>Ecdysozoa</taxon>
        <taxon>Arthropoda</taxon>
        <taxon>Hexapoda</taxon>
        <taxon>Insecta</taxon>
        <taxon>Pterygota</taxon>
        <taxon>Neoptera</taxon>
        <taxon>Endopterygota</taxon>
        <taxon>Diptera</taxon>
        <taxon>Brachycera</taxon>
        <taxon>Muscomorpha</taxon>
        <taxon>Hippoboscoidea</taxon>
        <taxon>Glossinidae</taxon>
        <taxon>Glossina</taxon>
    </lineage>
</organism>
<keyword evidence="1" id="KW-0853">WD repeat</keyword>
<accession>A0A1B0BTY4</accession>
<proteinExistence type="predicted"/>
<dbReference type="EnsemblMetazoa" id="GPPI040440-RA">
    <property type="protein sequence ID" value="GPPI040440-PA"/>
    <property type="gene ID" value="GPPI040440"/>
</dbReference>
<dbReference type="Proteomes" id="UP000092460">
    <property type="component" value="Unassembled WGS sequence"/>
</dbReference>
<sequence length="87" mass="9360">MPLLPAGGYSGAVRVIDVNRNGTVGDYTGHGHAINEIKFHQCNLFLLLSGSKGYAIRLRNIQCHVCVPISHGSEGPRGEVISIDFDV</sequence>
<name>A0A1B0BTY4_9MUSC</name>
<dbReference type="VEuPathDB" id="VectorBase:GPPI040440"/>
<reference evidence="5" key="2">
    <citation type="submission" date="2020-05" db="UniProtKB">
        <authorList>
            <consortium name="EnsemblMetazoa"/>
        </authorList>
    </citation>
    <scope>IDENTIFICATION</scope>
    <source>
        <strain evidence="5">IAEA</strain>
    </source>
</reference>
<dbReference type="STRING" id="67801.A0A1B0BTY4"/>
<evidence type="ECO:0000256" key="1">
    <source>
        <dbReference type="ARBA" id="ARBA00022574"/>
    </source>
</evidence>
<protein>
    <submittedName>
        <fullName evidence="5">Uncharacterized protein</fullName>
    </submittedName>
</protein>
<dbReference type="InterPro" id="IPR036322">
    <property type="entry name" value="WD40_repeat_dom_sf"/>
</dbReference>
<keyword evidence="4" id="KW-0804">Transcription</keyword>
<evidence type="ECO:0000256" key="2">
    <source>
        <dbReference type="ARBA" id="ARBA00022737"/>
    </source>
</evidence>
<dbReference type="PANTHER" id="PTHR10253">
    <property type="entry name" value="POLYCOMB PROTEIN"/>
    <property type="match status" value="1"/>
</dbReference>
<reference evidence="6" key="1">
    <citation type="submission" date="2015-01" db="EMBL/GenBank/DDBJ databases">
        <authorList>
            <person name="Aksoy S."/>
            <person name="Warren W."/>
            <person name="Wilson R.K."/>
        </authorList>
    </citation>
    <scope>NUCLEOTIDE SEQUENCE [LARGE SCALE GENOMIC DNA]</scope>
    <source>
        <strain evidence="6">IAEA</strain>
    </source>
</reference>
<dbReference type="SUPFAM" id="SSF50978">
    <property type="entry name" value="WD40 repeat-like"/>
    <property type="match status" value="1"/>
</dbReference>
<keyword evidence="6" id="KW-1185">Reference proteome</keyword>
<evidence type="ECO:0000256" key="3">
    <source>
        <dbReference type="ARBA" id="ARBA00023015"/>
    </source>
</evidence>
<dbReference type="InterPro" id="IPR051243">
    <property type="entry name" value="PcG_WD-repeat"/>
</dbReference>
<keyword evidence="3" id="KW-0805">Transcription regulation</keyword>
<evidence type="ECO:0000313" key="5">
    <source>
        <dbReference type="EnsemblMetazoa" id="GPPI040440-PA"/>
    </source>
</evidence>